<name>A0A6A6V9K7_9PLEO</name>
<feature type="region of interest" description="Disordered" evidence="2">
    <location>
        <begin position="89"/>
        <end position="126"/>
    </location>
</feature>
<feature type="domain" description="Zn(2)-C6 fungal-type" evidence="3">
    <location>
        <begin position="35"/>
        <end position="67"/>
    </location>
</feature>
<dbReference type="AlphaFoldDB" id="A0A6A6V9K7"/>
<feature type="region of interest" description="Disordered" evidence="2">
    <location>
        <begin position="1"/>
        <end position="51"/>
    </location>
</feature>
<dbReference type="InterPro" id="IPR036864">
    <property type="entry name" value="Zn2-C6_fun-type_DNA-bd_sf"/>
</dbReference>
<protein>
    <recommendedName>
        <fullName evidence="3">Zn(2)-C6 fungal-type domain-containing protein</fullName>
    </recommendedName>
</protein>
<keyword evidence="5" id="KW-1185">Reference proteome</keyword>
<reference evidence="4" key="1">
    <citation type="journal article" date="2020" name="Stud. Mycol.">
        <title>101 Dothideomycetes genomes: a test case for predicting lifestyles and emergence of pathogens.</title>
        <authorList>
            <person name="Haridas S."/>
            <person name="Albert R."/>
            <person name="Binder M."/>
            <person name="Bloem J."/>
            <person name="Labutti K."/>
            <person name="Salamov A."/>
            <person name="Andreopoulos B."/>
            <person name="Baker S."/>
            <person name="Barry K."/>
            <person name="Bills G."/>
            <person name="Bluhm B."/>
            <person name="Cannon C."/>
            <person name="Castanera R."/>
            <person name="Culley D."/>
            <person name="Daum C."/>
            <person name="Ezra D."/>
            <person name="Gonzalez J."/>
            <person name="Henrissat B."/>
            <person name="Kuo A."/>
            <person name="Liang C."/>
            <person name="Lipzen A."/>
            <person name="Lutzoni F."/>
            <person name="Magnuson J."/>
            <person name="Mondo S."/>
            <person name="Nolan M."/>
            <person name="Ohm R."/>
            <person name="Pangilinan J."/>
            <person name="Park H.-J."/>
            <person name="Ramirez L."/>
            <person name="Alfaro M."/>
            <person name="Sun H."/>
            <person name="Tritt A."/>
            <person name="Yoshinaga Y."/>
            <person name="Zwiers L.-H."/>
            <person name="Turgeon B."/>
            <person name="Goodwin S."/>
            <person name="Spatafora J."/>
            <person name="Crous P."/>
            <person name="Grigoriev I."/>
        </authorList>
    </citation>
    <scope>NUCLEOTIDE SEQUENCE</scope>
    <source>
        <strain evidence="4">CBS 119925</strain>
    </source>
</reference>
<dbReference type="CDD" id="cd00067">
    <property type="entry name" value="GAL4"/>
    <property type="match status" value="1"/>
</dbReference>
<dbReference type="Gene3D" id="4.10.240.10">
    <property type="entry name" value="Zn(2)-C6 fungal-type DNA-binding domain"/>
    <property type="match status" value="1"/>
</dbReference>
<dbReference type="EMBL" id="MU006578">
    <property type="protein sequence ID" value="KAF2746210.1"/>
    <property type="molecule type" value="Genomic_DNA"/>
</dbReference>
<sequence length="126" mass="13600">LSPTSLPPSRKTSSASLQFQQQLAPDEEDLSSKPRCQRCRKSKKGCDRQRPCGRCKDAGIGIEGCISEDEGNGRKGRFGRVMNIPVKKAQALSPLDQSSGLAGPTEAKPTSGSVVSTNDKSRKRKR</sequence>
<dbReference type="OrthoDB" id="4150467at2759"/>
<dbReference type="SMART" id="SM00066">
    <property type="entry name" value="GAL4"/>
    <property type="match status" value="1"/>
</dbReference>
<keyword evidence="1" id="KW-0539">Nucleus</keyword>
<evidence type="ECO:0000313" key="4">
    <source>
        <dbReference type="EMBL" id="KAF2746210.1"/>
    </source>
</evidence>
<gene>
    <name evidence="4" type="ORF">M011DRAFT_370471</name>
</gene>
<dbReference type="SUPFAM" id="SSF57701">
    <property type="entry name" value="Zn2/Cys6 DNA-binding domain"/>
    <property type="match status" value="1"/>
</dbReference>
<dbReference type="PROSITE" id="PS50048">
    <property type="entry name" value="ZN2_CY6_FUNGAL_2"/>
    <property type="match status" value="1"/>
</dbReference>
<proteinExistence type="predicted"/>
<accession>A0A6A6V9K7</accession>
<feature type="non-terminal residue" evidence="4">
    <location>
        <position position="126"/>
    </location>
</feature>
<evidence type="ECO:0000259" key="3">
    <source>
        <dbReference type="PROSITE" id="PS50048"/>
    </source>
</evidence>
<dbReference type="GO" id="GO:0008270">
    <property type="term" value="F:zinc ion binding"/>
    <property type="evidence" value="ECO:0007669"/>
    <property type="project" value="InterPro"/>
</dbReference>
<evidence type="ECO:0000256" key="1">
    <source>
        <dbReference type="ARBA" id="ARBA00023242"/>
    </source>
</evidence>
<feature type="compositionally biased region" description="Low complexity" evidence="2">
    <location>
        <begin position="13"/>
        <end position="24"/>
    </location>
</feature>
<feature type="non-terminal residue" evidence="4">
    <location>
        <position position="1"/>
    </location>
</feature>
<dbReference type="GO" id="GO:0000981">
    <property type="term" value="F:DNA-binding transcription factor activity, RNA polymerase II-specific"/>
    <property type="evidence" value="ECO:0007669"/>
    <property type="project" value="InterPro"/>
</dbReference>
<organism evidence="4 5">
    <name type="scientific">Sporormia fimetaria CBS 119925</name>
    <dbReference type="NCBI Taxonomy" id="1340428"/>
    <lineage>
        <taxon>Eukaryota</taxon>
        <taxon>Fungi</taxon>
        <taxon>Dikarya</taxon>
        <taxon>Ascomycota</taxon>
        <taxon>Pezizomycotina</taxon>
        <taxon>Dothideomycetes</taxon>
        <taxon>Pleosporomycetidae</taxon>
        <taxon>Pleosporales</taxon>
        <taxon>Sporormiaceae</taxon>
        <taxon>Sporormia</taxon>
    </lineage>
</organism>
<feature type="compositionally biased region" description="Polar residues" evidence="2">
    <location>
        <begin position="108"/>
        <end position="118"/>
    </location>
</feature>
<dbReference type="InterPro" id="IPR001138">
    <property type="entry name" value="Zn2Cys6_DnaBD"/>
</dbReference>
<evidence type="ECO:0000313" key="5">
    <source>
        <dbReference type="Proteomes" id="UP000799440"/>
    </source>
</evidence>
<dbReference type="Pfam" id="PF00172">
    <property type="entry name" value="Zn_clus"/>
    <property type="match status" value="1"/>
</dbReference>
<dbReference type="Proteomes" id="UP000799440">
    <property type="component" value="Unassembled WGS sequence"/>
</dbReference>
<evidence type="ECO:0000256" key="2">
    <source>
        <dbReference type="SAM" id="MobiDB-lite"/>
    </source>
</evidence>